<organism evidence="2">
    <name type="scientific">Archaeoglobus fulgidus</name>
    <dbReference type="NCBI Taxonomy" id="2234"/>
    <lineage>
        <taxon>Archaea</taxon>
        <taxon>Methanobacteriati</taxon>
        <taxon>Methanobacteriota</taxon>
        <taxon>Archaeoglobi</taxon>
        <taxon>Archaeoglobales</taxon>
        <taxon>Archaeoglobaceae</taxon>
        <taxon>Archaeoglobus</taxon>
    </lineage>
</organism>
<evidence type="ECO:0000313" key="2">
    <source>
        <dbReference type="EMBL" id="HFW32076.1"/>
    </source>
</evidence>
<dbReference type="PANTHER" id="PTHR48207:SF3">
    <property type="entry name" value="SUCCINATE--HYDROXYMETHYLGLUTARATE COA-TRANSFERASE"/>
    <property type="match status" value="1"/>
</dbReference>
<dbReference type="Pfam" id="PF02515">
    <property type="entry name" value="CoA_transf_3"/>
    <property type="match status" value="1"/>
</dbReference>
<gene>
    <name evidence="2" type="ORF">ENW66_03865</name>
</gene>
<dbReference type="InterPro" id="IPR003673">
    <property type="entry name" value="CoA-Trfase_fam_III"/>
</dbReference>
<keyword evidence="1 2" id="KW-0808">Transferase</keyword>
<protein>
    <submittedName>
        <fullName evidence="2">CoA transferase</fullName>
    </submittedName>
</protein>
<dbReference type="EMBL" id="DTLB01000022">
    <property type="protein sequence ID" value="HFW32076.1"/>
    <property type="molecule type" value="Genomic_DNA"/>
</dbReference>
<accession>A0A7C3MF66</accession>
<dbReference type="PANTHER" id="PTHR48207">
    <property type="entry name" value="SUCCINATE--HYDROXYMETHYLGLUTARATE COA-TRANSFERASE"/>
    <property type="match status" value="1"/>
</dbReference>
<comment type="caution">
    <text evidence="2">The sequence shown here is derived from an EMBL/GenBank/DDBJ whole genome shotgun (WGS) entry which is preliminary data.</text>
</comment>
<dbReference type="Gene3D" id="3.40.50.10540">
    <property type="entry name" value="Crotonobetainyl-coa:carnitine coa-transferase, domain 1"/>
    <property type="match status" value="1"/>
</dbReference>
<sequence length="437" mass="49440">MEDYFNWVKSLTNPKDVHDKPEALEGIRVLDVSYGNFAGLFASSILAELGAEVIKIEPPEGDIARKMTPFGILHKGTGLAYIIEGRNKYHITLNLTKEKGRDIYKKLVKKSDVVIESFGFGEAEKLGIGYPQLKEINGKLIYVAISTYGQFGPEAKKGKSDYDLIDQARSTVMSVTGEAEFDPEVPEEYKVPLRMGNWMGWYTGGAWAAYAVLLALYWRNFSGVGQFIDVSPSEALLRHANYNIQYYHEAKKIVPRAGPYDPAVFAYTVVKAKDGHVFIAGYSDPNWKGLTTMINRPDLFEKFPTPRERLIPENQIVMRNEIQNWAESKTSDEILKLAMDHNLDESKVGTVVVGKIYKPKESSKLESWYERDILKKFEDPYFGELLIQGSSFGKMSETPGRVKWCCRPVGADNTYVYTKLLGFDAKKMRELRDEGVI</sequence>
<dbReference type="SUPFAM" id="SSF89796">
    <property type="entry name" value="CoA-transferase family III (CaiB/BaiF)"/>
    <property type="match status" value="1"/>
</dbReference>
<dbReference type="AlphaFoldDB" id="A0A7C3MF66"/>
<reference evidence="2" key="1">
    <citation type="journal article" date="2020" name="mSystems">
        <title>Genome- and Community-Level Interaction Insights into Carbon Utilization and Element Cycling Functions of Hydrothermarchaeota in Hydrothermal Sediment.</title>
        <authorList>
            <person name="Zhou Z."/>
            <person name="Liu Y."/>
            <person name="Xu W."/>
            <person name="Pan J."/>
            <person name="Luo Z.H."/>
            <person name="Li M."/>
        </authorList>
    </citation>
    <scope>NUCLEOTIDE SEQUENCE [LARGE SCALE GENOMIC DNA]</scope>
    <source>
        <strain evidence="2">SpSt-87</strain>
    </source>
</reference>
<dbReference type="InterPro" id="IPR050483">
    <property type="entry name" value="CoA-transferase_III_domain"/>
</dbReference>
<dbReference type="GO" id="GO:0008410">
    <property type="term" value="F:CoA-transferase activity"/>
    <property type="evidence" value="ECO:0007669"/>
    <property type="project" value="TreeGrafter"/>
</dbReference>
<proteinExistence type="predicted"/>
<dbReference type="Gene3D" id="3.30.1540.10">
    <property type="entry name" value="formyl-coa transferase, domain 3"/>
    <property type="match status" value="1"/>
</dbReference>
<dbReference type="InterPro" id="IPR023606">
    <property type="entry name" value="CoA-Trfase_III_dom_1_sf"/>
</dbReference>
<dbReference type="InterPro" id="IPR044855">
    <property type="entry name" value="CoA-Trfase_III_dom3_sf"/>
</dbReference>
<name>A0A7C3MF66_ARCFL</name>
<evidence type="ECO:0000256" key="1">
    <source>
        <dbReference type="ARBA" id="ARBA00022679"/>
    </source>
</evidence>